<dbReference type="Proteomes" id="UP001280121">
    <property type="component" value="Unassembled WGS sequence"/>
</dbReference>
<comment type="caution">
    <text evidence="2">The sequence shown here is derived from an EMBL/GenBank/DDBJ whole genome shotgun (WGS) entry which is preliminary data.</text>
</comment>
<proteinExistence type="predicted"/>
<dbReference type="EMBL" id="JANJYI010000002">
    <property type="protein sequence ID" value="KAK2661229.1"/>
    <property type="molecule type" value="Genomic_DNA"/>
</dbReference>
<evidence type="ECO:0000313" key="2">
    <source>
        <dbReference type="EMBL" id="KAK2661229.1"/>
    </source>
</evidence>
<feature type="domain" description="DUF1985" evidence="1">
    <location>
        <begin position="88"/>
        <end position="202"/>
    </location>
</feature>
<dbReference type="PANTHER" id="PTHR48449">
    <property type="entry name" value="DUF1985 DOMAIN-CONTAINING PROTEIN"/>
    <property type="match status" value="1"/>
</dbReference>
<sequence length="202" mass="23957">MRNRLRDLLKTQQGDWYEDKLTRHDHFDPLAHIDDALNLIPTKFADEDQRRFMVSCFGHFLRMHREMKFSRGVIHRLILRDLHHNGPTDEMQFMLGNTSIRFSKVEFCLITGLQFRVVPDTTKYVEVENGIHQRYFPGADEVSLEEIKGVVTVAEFGEAYDVVKLCLIYMLNWILMGVDERFKILVWQFWLVEDLDVFDAFP</sequence>
<evidence type="ECO:0000259" key="1">
    <source>
        <dbReference type="Pfam" id="PF09331"/>
    </source>
</evidence>
<keyword evidence="3" id="KW-1185">Reference proteome</keyword>
<dbReference type="AlphaFoldDB" id="A0AAD9XKK1"/>
<protein>
    <recommendedName>
        <fullName evidence="1">DUF1985 domain-containing protein</fullName>
    </recommendedName>
</protein>
<dbReference type="Pfam" id="PF09331">
    <property type="entry name" value="DUF1985"/>
    <property type="match status" value="1"/>
</dbReference>
<name>A0AAD9XKK1_9ROSI</name>
<dbReference type="PANTHER" id="PTHR48449:SF1">
    <property type="entry name" value="DUF1985 DOMAIN-CONTAINING PROTEIN"/>
    <property type="match status" value="1"/>
</dbReference>
<dbReference type="InterPro" id="IPR015410">
    <property type="entry name" value="DUF1985"/>
</dbReference>
<gene>
    <name evidence="2" type="ORF">Ddye_007762</name>
</gene>
<accession>A0AAD9XKK1</accession>
<reference evidence="2" key="1">
    <citation type="journal article" date="2023" name="Plant J.">
        <title>Genome sequences and population genomics provide insights into the demographic history, inbreeding, and mutation load of two 'living fossil' tree species of Dipteronia.</title>
        <authorList>
            <person name="Feng Y."/>
            <person name="Comes H.P."/>
            <person name="Chen J."/>
            <person name="Zhu S."/>
            <person name="Lu R."/>
            <person name="Zhang X."/>
            <person name="Li P."/>
            <person name="Qiu J."/>
            <person name="Olsen K.M."/>
            <person name="Qiu Y."/>
        </authorList>
    </citation>
    <scope>NUCLEOTIDE SEQUENCE</scope>
    <source>
        <strain evidence="2">KIB01</strain>
    </source>
</reference>
<evidence type="ECO:0000313" key="3">
    <source>
        <dbReference type="Proteomes" id="UP001280121"/>
    </source>
</evidence>
<organism evidence="2 3">
    <name type="scientific">Dipteronia dyeriana</name>
    <dbReference type="NCBI Taxonomy" id="168575"/>
    <lineage>
        <taxon>Eukaryota</taxon>
        <taxon>Viridiplantae</taxon>
        <taxon>Streptophyta</taxon>
        <taxon>Embryophyta</taxon>
        <taxon>Tracheophyta</taxon>
        <taxon>Spermatophyta</taxon>
        <taxon>Magnoliopsida</taxon>
        <taxon>eudicotyledons</taxon>
        <taxon>Gunneridae</taxon>
        <taxon>Pentapetalae</taxon>
        <taxon>rosids</taxon>
        <taxon>malvids</taxon>
        <taxon>Sapindales</taxon>
        <taxon>Sapindaceae</taxon>
        <taxon>Hippocastanoideae</taxon>
        <taxon>Acereae</taxon>
        <taxon>Dipteronia</taxon>
    </lineage>
</organism>